<gene>
    <name evidence="5" type="primary">Acey_s0230.g2981</name>
    <name evidence="5" type="synonym">Acey-M01H9.2</name>
    <name evidence="5" type="ORF">Y032_0230g2981</name>
</gene>
<dbReference type="AlphaFoldDB" id="A0A016SGY6"/>
<feature type="disulfide bond" evidence="1">
    <location>
        <begin position="25"/>
        <end position="59"/>
    </location>
</feature>
<name>A0A016SGY6_9BILA</name>
<protein>
    <recommendedName>
        <fullName evidence="4">ShKT domain-containing protein</fullName>
    </recommendedName>
</protein>
<feature type="disulfide bond" evidence="1">
    <location>
        <begin position="388"/>
        <end position="401"/>
    </location>
</feature>
<dbReference type="InterPro" id="IPR003582">
    <property type="entry name" value="ShKT_dom"/>
</dbReference>
<feature type="domain" description="ShKT" evidence="4">
    <location>
        <begin position="25"/>
        <end position="59"/>
    </location>
</feature>
<dbReference type="OrthoDB" id="5868374at2759"/>
<feature type="region of interest" description="Disordered" evidence="2">
    <location>
        <begin position="137"/>
        <end position="159"/>
    </location>
</feature>
<keyword evidence="6" id="KW-1185">Reference proteome</keyword>
<comment type="caution">
    <text evidence="5">The sequence shown here is derived from an EMBL/GenBank/DDBJ whole genome shotgun (WGS) entry which is preliminary data.</text>
</comment>
<feature type="signal peptide" evidence="3">
    <location>
        <begin position="1"/>
        <end position="16"/>
    </location>
</feature>
<evidence type="ECO:0000256" key="1">
    <source>
        <dbReference type="PROSITE-ProRule" id="PRU01005"/>
    </source>
</evidence>
<feature type="compositionally biased region" description="Polar residues" evidence="2">
    <location>
        <begin position="149"/>
        <end position="159"/>
    </location>
</feature>
<feature type="chain" id="PRO_5001489451" description="ShKT domain-containing protein" evidence="3">
    <location>
        <begin position="17"/>
        <end position="484"/>
    </location>
</feature>
<dbReference type="Gene3D" id="1.10.10.1940">
    <property type="match status" value="1"/>
</dbReference>
<accession>A0A016SGY6</accession>
<evidence type="ECO:0000313" key="5">
    <source>
        <dbReference type="EMBL" id="EYB89601.1"/>
    </source>
</evidence>
<dbReference type="SMART" id="SM00254">
    <property type="entry name" value="ShKT"/>
    <property type="match status" value="5"/>
</dbReference>
<evidence type="ECO:0000259" key="4">
    <source>
        <dbReference type="PROSITE" id="PS51670"/>
    </source>
</evidence>
<dbReference type="Proteomes" id="UP000024635">
    <property type="component" value="Unassembled WGS sequence"/>
</dbReference>
<dbReference type="EMBL" id="JARK01001566">
    <property type="protein sequence ID" value="EYB89601.1"/>
    <property type="molecule type" value="Genomic_DNA"/>
</dbReference>
<organism evidence="5 6">
    <name type="scientific">Ancylostoma ceylanicum</name>
    <dbReference type="NCBI Taxonomy" id="53326"/>
    <lineage>
        <taxon>Eukaryota</taxon>
        <taxon>Metazoa</taxon>
        <taxon>Ecdysozoa</taxon>
        <taxon>Nematoda</taxon>
        <taxon>Chromadorea</taxon>
        <taxon>Rhabditida</taxon>
        <taxon>Rhabditina</taxon>
        <taxon>Rhabditomorpha</taxon>
        <taxon>Strongyloidea</taxon>
        <taxon>Ancylostomatidae</taxon>
        <taxon>Ancylostomatinae</taxon>
        <taxon>Ancylostoma</taxon>
    </lineage>
</organism>
<proteinExistence type="predicted"/>
<feature type="disulfide bond" evidence="1">
    <location>
        <begin position="379"/>
        <end position="397"/>
    </location>
</feature>
<keyword evidence="1" id="KW-1015">Disulfide bond</keyword>
<evidence type="ECO:0000256" key="3">
    <source>
        <dbReference type="SAM" id="SignalP"/>
    </source>
</evidence>
<feature type="domain" description="ShKT" evidence="4">
    <location>
        <begin position="417"/>
        <end position="453"/>
    </location>
</feature>
<dbReference type="PANTHER" id="PTHR21724:SF106">
    <property type="entry name" value="SHKT DOMAIN-CONTAINING PROTEIN"/>
    <property type="match status" value="1"/>
</dbReference>
<dbReference type="PANTHER" id="PTHR21724">
    <property type="entry name" value="SHKT DOMAIN-CONTAINING PROTEIN"/>
    <property type="match status" value="1"/>
</dbReference>
<evidence type="ECO:0000256" key="2">
    <source>
        <dbReference type="SAM" id="MobiDB-lite"/>
    </source>
</evidence>
<dbReference type="Pfam" id="PF01549">
    <property type="entry name" value="ShK"/>
    <property type="match status" value="5"/>
</dbReference>
<comment type="caution">
    <text evidence="1">Lacks conserved residue(s) required for the propagation of feature annotation.</text>
</comment>
<sequence>MLHCLALGLVLRISQALLDDAEEECADKSPYCNTNDCTVRPGYALEYCQKTCGDCEPFCHNSHFVSCKESRKPECDSLLKDYCPLLCGACRPWKKKSSKGKGAKSMSRSPLSIANLGILKEFSKSKQMPPEISIQRPTLTPVTPAAVGPSNSSSDASAENTAAVFRTPHMEEAMYPDPFVESAVPTSTPIIADEEDSGIESEWMEQSALTELNATLVHPSLPPEPMRILSGQLPSQRPPPHWERPPKIFTSPRAHGPPEQGLTQRRYHPAHRSAQWTPEYPEYPQPYPPFSFASPPMPFSRALYSPAATSARLEGIQEPPLGFGDLVTLLGCRDRDPSICTQVTQESCLSRPGYYMKLCPVKCRNCNGLQCLDSIKLDCAEVQRLGGCKLPTAAEYCPRTCRLCALPAAIAETLPPCKDELDTCENLAESGVCEHPYSRKALRIYCAKSCGFCREPQYYMNDAPYLGDAKARERLKTKTRNPMG</sequence>
<dbReference type="PROSITE" id="PS51670">
    <property type="entry name" value="SHKT"/>
    <property type="match status" value="3"/>
</dbReference>
<reference evidence="6" key="1">
    <citation type="journal article" date="2015" name="Nat. Genet.">
        <title>The genome and transcriptome of the zoonotic hookworm Ancylostoma ceylanicum identify infection-specific gene families.</title>
        <authorList>
            <person name="Schwarz E.M."/>
            <person name="Hu Y."/>
            <person name="Antoshechkin I."/>
            <person name="Miller M.M."/>
            <person name="Sternberg P.W."/>
            <person name="Aroian R.V."/>
        </authorList>
    </citation>
    <scope>NUCLEOTIDE SEQUENCE</scope>
    <source>
        <strain evidence="6">HY135</strain>
    </source>
</reference>
<evidence type="ECO:0000313" key="6">
    <source>
        <dbReference type="Proteomes" id="UP000024635"/>
    </source>
</evidence>
<feature type="domain" description="ShKT" evidence="4">
    <location>
        <begin position="371"/>
        <end position="404"/>
    </location>
</feature>
<keyword evidence="3" id="KW-0732">Signal</keyword>